<dbReference type="PANTHER" id="PTHR24253:SF159">
    <property type="entry name" value="SERINE PROTEASE 42"/>
    <property type="match status" value="1"/>
</dbReference>
<dbReference type="GO" id="GO:0006508">
    <property type="term" value="P:proteolysis"/>
    <property type="evidence" value="ECO:0007669"/>
    <property type="project" value="UniProtKB-KW"/>
</dbReference>
<feature type="region of interest" description="Disordered" evidence="11">
    <location>
        <begin position="36"/>
        <end position="80"/>
    </location>
</feature>
<dbReference type="Bgee" id="ENSBTAG00000037821">
    <property type="expression patterns" value="Expressed in semen and 23 other cell types or tissues"/>
</dbReference>
<dbReference type="KEGG" id="bta:112443487"/>
<evidence type="ECO:0000256" key="9">
    <source>
        <dbReference type="ARBA" id="ARBA00066748"/>
    </source>
</evidence>
<dbReference type="GeneID" id="112443487"/>
<dbReference type="Ensembl" id="ENSBTAT00000081486.2">
    <property type="protein sequence ID" value="ENSBTAP00000066504.2"/>
    <property type="gene ID" value="ENSBTAG00000037821.4"/>
</dbReference>
<dbReference type="Pfam" id="PF00089">
    <property type="entry name" value="Trypsin"/>
    <property type="match status" value="1"/>
</dbReference>
<dbReference type="GO" id="GO:0008236">
    <property type="term" value="F:serine-type peptidase activity"/>
    <property type="evidence" value="ECO:0000318"/>
    <property type="project" value="GO_Central"/>
</dbReference>
<evidence type="ECO:0000256" key="5">
    <source>
        <dbReference type="ARBA" id="ARBA00023157"/>
    </source>
</evidence>
<dbReference type="PROSITE" id="PS00135">
    <property type="entry name" value="TRYPSIN_SER"/>
    <property type="match status" value="1"/>
</dbReference>
<keyword evidence="2 10" id="KW-0645">Protease</keyword>
<comment type="subunit">
    <text evidence="1">Homotetramer.</text>
</comment>
<keyword evidence="4 10" id="KW-0378">Hydrolase</keyword>
<comment type="catalytic activity">
    <reaction evidence="7">
        <text>Preferential cleavage: Arg-|-Xaa, Lys-|-Xaa, but with more restricted specificity than trypsin.</text>
        <dbReference type="EC" id="3.4.21.59"/>
    </reaction>
</comment>
<evidence type="ECO:0000256" key="12">
    <source>
        <dbReference type="SAM" id="SignalP"/>
    </source>
</evidence>
<evidence type="ECO:0000313" key="14">
    <source>
        <dbReference type="Ensembl" id="ENSBTAP00000066504.2"/>
    </source>
</evidence>
<dbReference type="InterPro" id="IPR001254">
    <property type="entry name" value="Trypsin_dom"/>
</dbReference>
<dbReference type="AlphaFoldDB" id="A0A3Q1M7X0"/>
<evidence type="ECO:0000256" key="7">
    <source>
        <dbReference type="ARBA" id="ARBA00050838"/>
    </source>
</evidence>
<dbReference type="GO" id="GO:0004252">
    <property type="term" value="F:serine-type endopeptidase activity"/>
    <property type="evidence" value="ECO:0007669"/>
    <property type="project" value="UniProtKB-EC"/>
</dbReference>
<dbReference type="PANTHER" id="PTHR24253">
    <property type="entry name" value="TRANSMEMBRANE PROTEASE SERINE"/>
    <property type="match status" value="1"/>
</dbReference>
<feature type="compositionally biased region" description="Low complexity" evidence="11">
    <location>
        <begin position="66"/>
        <end position="77"/>
    </location>
</feature>
<dbReference type="EC" id="3.4.21.59" evidence="9"/>
<dbReference type="PROSITE" id="PS50240">
    <property type="entry name" value="TRYPSIN_DOM"/>
    <property type="match status" value="1"/>
</dbReference>
<evidence type="ECO:0000256" key="8">
    <source>
        <dbReference type="ARBA" id="ARBA00054350"/>
    </source>
</evidence>
<reference evidence="14" key="2">
    <citation type="submission" date="2025-08" db="UniProtKB">
        <authorList>
            <consortium name="Ensembl"/>
        </authorList>
    </citation>
    <scope>IDENTIFICATION</scope>
    <source>
        <strain evidence="14">Hereford</strain>
    </source>
</reference>
<feature type="signal peptide" evidence="12">
    <location>
        <begin position="1"/>
        <end position="30"/>
    </location>
</feature>
<keyword evidence="3 12" id="KW-0732">Signal</keyword>
<reference evidence="14" key="1">
    <citation type="submission" date="2018-03" db="EMBL/GenBank/DDBJ databases">
        <title>ARS-UCD1.2.</title>
        <authorList>
            <person name="Rosen B.D."/>
            <person name="Bickhart D.M."/>
            <person name="Koren S."/>
            <person name="Schnabel R.D."/>
            <person name="Hall R."/>
            <person name="Zimin A."/>
            <person name="Dreischer C."/>
            <person name="Schultheiss S."/>
            <person name="Schroeder S.G."/>
            <person name="Elsik C.G."/>
            <person name="Couldrey C."/>
            <person name="Liu G.E."/>
            <person name="Van Tassell C.P."/>
            <person name="Phillippy A.M."/>
            <person name="Smith T.P.L."/>
            <person name="Medrano J.F."/>
        </authorList>
    </citation>
    <scope>NUCLEOTIDE SEQUENCE [LARGE SCALE GENOMIC DNA]</scope>
    <source>
        <strain evidence="14">Hereford</strain>
    </source>
</reference>
<dbReference type="PROSITE" id="PS00134">
    <property type="entry name" value="TRYPSIN_HIS"/>
    <property type="match status" value="1"/>
</dbReference>
<evidence type="ECO:0000256" key="10">
    <source>
        <dbReference type="RuleBase" id="RU363034"/>
    </source>
</evidence>
<evidence type="ECO:0000313" key="15">
    <source>
        <dbReference type="Proteomes" id="UP000009136"/>
    </source>
</evidence>
<accession>A0A3Q1M7X0</accession>
<dbReference type="SUPFAM" id="SSF50494">
    <property type="entry name" value="Trypsin-like serine proteases"/>
    <property type="match status" value="1"/>
</dbReference>
<dbReference type="GeneTree" id="ENSGT00940000162829"/>
<reference evidence="14" key="3">
    <citation type="submission" date="2025-09" db="UniProtKB">
        <authorList>
            <consortium name="Ensembl"/>
        </authorList>
    </citation>
    <scope>IDENTIFICATION</scope>
    <source>
        <strain evidence="14">Hereford</strain>
    </source>
</reference>
<dbReference type="CDD" id="cd00190">
    <property type="entry name" value="Tryp_SPc"/>
    <property type="match status" value="1"/>
</dbReference>
<dbReference type="InterPro" id="IPR018114">
    <property type="entry name" value="TRYPSIN_HIS"/>
</dbReference>
<keyword evidence="10" id="KW-0720">Serine protease</keyword>
<dbReference type="InterPro" id="IPR033116">
    <property type="entry name" value="TRYPSIN_SER"/>
</dbReference>
<keyword evidence="5" id="KW-1015">Disulfide bond</keyword>
<name>A0A3Q1M7X0_BOVIN</name>
<protein>
    <recommendedName>
        <fullName evidence="9">tryptase</fullName>
        <ecNumber evidence="9">3.4.21.59</ecNumber>
    </recommendedName>
</protein>
<dbReference type="InterPro" id="IPR043504">
    <property type="entry name" value="Peptidase_S1_PA_chymotrypsin"/>
</dbReference>
<dbReference type="InterPro" id="IPR009003">
    <property type="entry name" value="Peptidase_S1_PA"/>
</dbReference>
<evidence type="ECO:0000256" key="4">
    <source>
        <dbReference type="ARBA" id="ARBA00022801"/>
    </source>
</evidence>
<dbReference type="RefSeq" id="XP_059736106.1">
    <property type="nucleotide sequence ID" value="XM_059880123.1"/>
</dbReference>
<organism evidence="14 15">
    <name type="scientific">Bos taurus</name>
    <name type="common">Bovine</name>
    <dbReference type="NCBI Taxonomy" id="9913"/>
    <lineage>
        <taxon>Eukaryota</taxon>
        <taxon>Metazoa</taxon>
        <taxon>Chordata</taxon>
        <taxon>Craniata</taxon>
        <taxon>Vertebrata</taxon>
        <taxon>Euteleostomi</taxon>
        <taxon>Mammalia</taxon>
        <taxon>Eutheria</taxon>
        <taxon>Laurasiatheria</taxon>
        <taxon>Artiodactyla</taxon>
        <taxon>Ruminantia</taxon>
        <taxon>Pecora</taxon>
        <taxon>Bovidae</taxon>
        <taxon>Bovinae</taxon>
        <taxon>Bos</taxon>
    </lineage>
</organism>
<comment type="function">
    <text evidence="8">Tryptase is the major neutral protease present in mast cells and is secreted upon the coupled activation-degranulation response of this cell type.</text>
</comment>
<evidence type="ECO:0000259" key="13">
    <source>
        <dbReference type="PROSITE" id="PS50240"/>
    </source>
</evidence>
<dbReference type="PaxDb" id="9913-ENSBTAP00000049751"/>
<keyword evidence="6" id="KW-0325">Glycoprotein</keyword>
<dbReference type="Gene3D" id="2.40.10.10">
    <property type="entry name" value="Trypsin-like serine proteases"/>
    <property type="match status" value="1"/>
</dbReference>
<proteinExistence type="predicted"/>
<evidence type="ECO:0000256" key="1">
    <source>
        <dbReference type="ARBA" id="ARBA00011881"/>
    </source>
</evidence>
<dbReference type="Proteomes" id="UP000009136">
    <property type="component" value="Chromosome 22"/>
</dbReference>
<feature type="domain" description="Peptidase S1" evidence="13">
    <location>
        <begin position="127"/>
        <end position="365"/>
    </location>
</feature>
<keyword evidence="15" id="KW-1185">Reference proteome</keyword>
<dbReference type="InParanoid" id="A0A3Q1M7X0"/>
<dbReference type="VEuPathDB" id="HostDB:ENSBTAG00000037821"/>
<evidence type="ECO:0000256" key="2">
    <source>
        <dbReference type="ARBA" id="ARBA00022670"/>
    </source>
</evidence>
<gene>
    <name evidence="14" type="primary">LOC112443487</name>
</gene>
<feature type="chain" id="PRO_5042290052" description="tryptase" evidence="12">
    <location>
        <begin position="31"/>
        <end position="478"/>
    </location>
</feature>
<evidence type="ECO:0000256" key="3">
    <source>
        <dbReference type="ARBA" id="ARBA00022729"/>
    </source>
</evidence>
<dbReference type="SMART" id="SM00020">
    <property type="entry name" value="Tryp_SPc"/>
    <property type="match status" value="1"/>
</dbReference>
<evidence type="ECO:0000256" key="6">
    <source>
        <dbReference type="ARBA" id="ARBA00023180"/>
    </source>
</evidence>
<dbReference type="FunFam" id="2.40.10.10:FF:000039">
    <property type="entry name" value="Brain-specific serine protease 4"/>
    <property type="match status" value="1"/>
</dbReference>
<evidence type="ECO:0000256" key="11">
    <source>
        <dbReference type="SAM" id="MobiDB-lite"/>
    </source>
</evidence>
<dbReference type="PRINTS" id="PR00722">
    <property type="entry name" value="CHYMOTRYPSIN"/>
</dbReference>
<dbReference type="InterPro" id="IPR001314">
    <property type="entry name" value="Peptidase_S1A"/>
</dbReference>
<dbReference type="GO" id="GO:0005886">
    <property type="term" value="C:plasma membrane"/>
    <property type="evidence" value="ECO:0000318"/>
    <property type="project" value="GO_Central"/>
</dbReference>
<dbReference type="FunCoup" id="A0A3Q1M7X0">
    <property type="interactions" value="24"/>
</dbReference>
<sequence>MASPGVLQSGSGSLGLLVWLLALQPWLSEALVGGEGAQGRSALPSPSPPTLGGGREDPGARHWKLPPSGAPGTSGAPESRMTSVAPNLVAFTLNDSDSYKAMTPPQAPGETPKPLFPSACGHRTSRIVGGRPAAEKKWPWQVSLQVNQKHICGGSLIGSRWVLTAAHCIFGHVEYTVKMGITQLQQTSTMAVTVPVQDIVIHKHFNPIGIIENDIALALLAFPVNFSASIQPVCLPEKAFMVQAGTECWVTGWGKVKEEDVPQASTQELQEAELNILRYETCNEVLSEKLESQFDVVKEGTVCAISSKGKDACQGDSGGPLVCEFNNSWVQVGIVSWGIGCGRSGYPGVYTEVSFYKDWLIARFLSLGLALPLTSDSYSMPYPQFNLESTDHVEVHVTEKWKQETLRVFQPAAPGTYRIYTYTMAAFCCWEGVAETIPAGWRVTCGDASGCFTHILQNIFTSSLAAALSDTLSYQCTW</sequence>